<evidence type="ECO:0000313" key="2">
    <source>
        <dbReference type="Proteomes" id="UP000288805"/>
    </source>
</evidence>
<proteinExistence type="predicted"/>
<sequence length="99" mass="10784">MSPFFELNIGAKIPSVGLGTWRADHGLIGDALATAIKVSLPIRVTSSFPSFSIYKVDHQGSVVIAVPNLISINDMERQPNGPDVDMINPFCLEHFQPHV</sequence>
<organism evidence="1 2">
    <name type="scientific">Vitis vinifera</name>
    <name type="common">Grape</name>
    <dbReference type="NCBI Taxonomy" id="29760"/>
    <lineage>
        <taxon>Eukaryota</taxon>
        <taxon>Viridiplantae</taxon>
        <taxon>Streptophyta</taxon>
        <taxon>Embryophyta</taxon>
        <taxon>Tracheophyta</taxon>
        <taxon>Spermatophyta</taxon>
        <taxon>Magnoliopsida</taxon>
        <taxon>eudicotyledons</taxon>
        <taxon>Gunneridae</taxon>
        <taxon>Pentapetalae</taxon>
        <taxon>rosids</taxon>
        <taxon>Vitales</taxon>
        <taxon>Vitaceae</taxon>
        <taxon>Viteae</taxon>
        <taxon>Vitis</taxon>
    </lineage>
</organism>
<dbReference type="AlphaFoldDB" id="A0A438HSK9"/>
<reference evidence="1 2" key="1">
    <citation type="journal article" date="2018" name="PLoS Genet.">
        <title>Population sequencing reveals clonal diversity and ancestral inbreeding in the grapevine cultivar Chardonnay.</title>
        <authorList>
            <person name="Roach M.J."/>
            <person name="Johnson D.L."/>
            <person name="Bohlmann J."/>
            <person name="van Vuuren H.J."/>
            <person name="Jones S.J."/>
            <person name="Pretorius I.S."/>
            <person name="Schmidt S.A."/>
            <person name="Borneman A.R."/>
        </authorList>
    </citation>
    <scope>NUCLEOTIDE SEQUENCE [LARGE SCALE GENOMIC DNA]</scope>
    <source>
        <strain evidence="2">cv. Chardonnay</strain>
        <tissue evidence="1">Leaf</tissue>
    </source>
</reference>
<dbReference type="Proteomes" id="UP000288805">
    <property type="component" value="Unassembled WGS sequence"/>
</dbReference>
<name>A0A438HSK9_VITVI</name>
<gene>
    <name evidence="1" type="ORF">CK203_033723</name>
</gene>
<dbReference type="EMBL" id="QGNW01000184">
    <property type="protein sequence ID" value="RVW87453.1"/>
    <property type="molecule type" value="Genomic_DNA"/>
</dbReference>
<dbReference type="OrthoDB" id="416253at2759"/>
<comment type="caution">
    <text evidence="1">The sequence shown here is derived from an EMBL/GenBank/DDBJ whole genome shotgun (WGS) entry which is preliminary data.</text>
</comment>
<evidence type="ECO:0000313" key="1">
    <source>
        <dbReference type="EMBL" id="RVW87453.1"/>
    </source>
</evidence>
<protein>
    <submittedName>
        <fullName evidence="1">Uncharacterized protein</fullName>
    </submittedName>
</protein>
<accession>A0A438HSK9</accession>